<name>A0ACB0Y2W1_MELEN</name>
<protein>
    <submittedName>
        <fullName evidence="1">Uncharacterized protein</fullName>
    </submittedName>
</protein>
<evidence type="ECO:0000313" key="1">
    <source>
        <dbReference type="EMBL" id="CAK5028462.1"/>
    </source>
</evidence>
<sequence>MSYILYCRSVSRVGTFIGKQTSINSTCKFSNVEADTFKLQEFAGKYLGNKKVLFTEGLEFRTPKDCDAMPIYRCVDSNGNFLDENEEPEFTKEVAQKIYMEMTKLNTMDKILYESQRQGRISFYMTSYGEEASHLGSQGNISNSAALEPSDLIYGQYRETGVLLWRGFSLDQCMNQCYGNKLDPGKTNARSLWRCWTKLCYHKFTSNNTITAGSAYSFKLSNPTKSFDQRRIVCVYFGEGAASEGDAHAAFNFAATLKCPVIFFCRNNGYAISTPTSEQYSGDGIAGKGIGYGIHTIRVDGNDVFAVYNATKAARVLALTNCPVLIEAMTYRLGHHSTSDDSTAYRFLFDKILLNFSFSSADEVKEWTELDLPILRYRKFLESKGWWNMEMDKQWLGKIKSEVLESFNKAEKVKKLPPDELFNDVYAEIPEALKKQKTELLNHLEKYGERYPELENFEK</sequence>
<comment type="caution">
    <text evidence="1">The sequence shown here is derived from an EMBL/GenBank/DDBJ whole genome shotgun (WGS) entry which is preliminary data.</text>
</comment>
<evidence type="ECO:0000313" key="2">
    <source>
        <dbReference type="Proteomes" id="UP001497535"/>
    </source>
</evidence>
<accession>A0ACB0Y2W1</accession>
<keyword evidence="2" id="KW-1185">Reference proteome</keyword>
<organism evidence="1 2">
    <name type="scientific">Meloidogyne enterolobii</name>
    <name type="common">Root-knot nematode worm</name>
    <name type="synonym">Meloidogyne mayaguensis</name>
    <dbReference type="NCBI Taxonomy" id="390850"/>
    <lineage>
        <taxon>Eukaryota</taxon>
        <taxon>Metazoa</taxon>
        <taxon>Ecdysozoa</taxon>
        <taxon>Nematoda</taxon>
        <taxon>Chromadorea</taxon>
        <taxon>Rhabditida</taxon>
        <taxon>Tylenchina</taxon>
        <taxon>Tylenchomorpha</taxon>
        <taxon>Tylenchoidea</taxon>
        <taxon>Meloidogynidae</taxon>
        <taxon>Meloidogyninae</taxon>
        <taxon>Meloidogyne</taxon>
    </lineage>
</organism>
<dbReference type="EMBL" id="CAVMJV010000005">
    <property type="protein sequence ID" value="CAK5028462.1"/>
    <property type="molecule type" value="Genomic_DNA"/>
</dbReference>
<gene>
    <name evidence="1" type="ORF">MENTE1834_LOCUS6608</name>
</gene>
<dbReference type="Proteomes" id="UP001497535">
    <property type="component" value="Unassembled WGS sequence"/>
</dbReference>
<proteinExistence type="predicted"/>
<reference evidence="1" key="1">
    <citation type="submission" date="2023-11" db="EMBL/GenBank/DDBJ databases">
        <authorList>
            <person name="Poullet M."/>
        </authorList>
    </citation>
    <scope>NUCLEOTIDE SEQUENCE</scope>
    <source>
        <strain evidence="1">E1834</strain>
    </source>
</reference>